<organism evidence="5 6">
    <name type="scientific">Giardia intestinalis</name>
    <name type="common">Giardia lamblia</name>
    <dbReference type="NCBI Taxonomy" id="5741"/>
    <lineage>
        <taxon>Eukaryota</taxon>
        <taxon>Metamonada</taxon>
        <taxon>Diplomonadida</taxon>
        <taxon>Hexamitidae</taxon>
        <taxon>Giardiinae</taxon>
        <taxon>Giardia</taxon>
    </lineage>
</organism>
<feature type="compositionally biased region" description="Polar residues" evidence="3">
    <location>
        <begin position="588"/>
        <end position="600"/>
    </location>
</feature>
<dbReference type="VEuPathDB" id="GiardiaDB:GL50581_192"/>
<evidence type="ECO:0000256" key="3">
    <source>
        <dbReference type="SAM" id="MobiDB-lite"/>
    </source>
</evidence>
<feature type="compositionally biased region" description="Polar residues" evidence="3">
    <location>
        <begin position="609"/>
        <end position="628"/>
    </location>
</feature>
<reference evidence="6" key="1">
    <citation type="submission" date="2012-02" db="EMBL/GenBank/DDBJ databases">
        <title>Genome sequencing of Giardia lamblia Genotypes A2 and B isolates (DH and GS) and comparative analysis with the genomes of Genotypes A1 and E (WB and Pig).</title>
        <authorList>
            <person name="Adam R."/>
            <person name="Dahlstrom E."/>
            <person name="Martens C."/>
            <person name="Bruno D."/>
            <person name="Barbian K."/>
            <person name="Porcella S.F."/>
            <person name="Nash T."/>
        </authorList>
    </citation>
    <scope>NUCLEOTIDE SEQUENCE</scope>
    <source>
        <strain evidence="6">GS</strain>
    </source>
</reference>
<dbReference type="OrthoDB" id="10252354at2759"/>
<dbReference type="FunFam" id="1.25.40.20:FF:000850">
    <property type="entry name" value="Kinase, NEK"/>
    <property type="match status" value="1"/>
</dbReference>
<feature type="region of interest" description="Disordered" evidence="3">
    <location>
        <begin position="587"/>
        <end position="628"/>
    </location>
</feature>
<comment type="caution">
    <text evidence="5">The sequence shown here is derived from an EMBL/GenBank/DDBJ whole genome shotgun (WGS) entry which is preliminary data.</text>
</comment>
<dbReference type="VEuPathDB" id="GiardiaDB:GL50803_0014835"/>
<dbReference type="InterPro" id="IPR017441">
    <property type="entry name" value="Protein_kinase_ATP_BS"/>
</dbReference>
<keyword evidence="2" id="KW-0547">Nucleotide-binding</keyword>
<dbReference type="PROSITE" id="PS50088">
    <property type="entry name" value="ANK_REPEAT"/>
    <property type="match status" value="3"/>
</dbReference>
<evidence type="ECO:0000313" key="5">
    <source>
        <dbReference type="EMBL" id="ESU42951.1"/>
    </source>
</evidence>
<dbReference type="VEuPathDB" id="GiardiaDB:QR46_4497"/>
<feature type="region of interest" description="Disordered" evidence="3">
    <location>
        <begin position="431"/>
        <end position="452"/>
    </location>
</feature>
<accession>V6TW25</accession>
<name>V6TW25_GIAIN</name>
<dbReference type="AlphaFoldDB" id="V6TW25"/>
<dbReference type="Gene3D" id="3.30.200.20">
    <property type="entry name" value="Phosphorylase Kinase, domain 1"/>
    <property type="match status" value="1"/>
</dbReference>
<dbReference type="PROSITE" id="PS50011">
    <property type="entry name" value="PROTEIN_KINASE_DOM"/>
    <property type="match status" value="1"/>
</dbReference>
<dbReference type="InterPro" id="IPR036770">
    <property type="entry name" value="Ankyrin_rpt-contain_sf"/>
</dbReference>
<dbReference type="InterPro" id="IPR011009">
    <property type="entry name" value="Kinase-like_dom_sf"/>
</dbReference>
<feature type="region of interest" description="Disordered" evidence="3">
    <location>
        <begin position="1036"/>
        <end position="1060"/>
    </location>
</feature>
<keyword evidence="1" id="KW-0040">ANK repeat</keyword>
<feature type="repeat" description="ANK" evidence="1">
    <location>
        <begin position="822"/>
        <end position="854"/>
    </location>
</feature>
<dbReference type="SUPFAM" id="SSF56112">
    <property type="entry name" value="Protein kinase-like (PK-like)"/>
    <property type="match status" value="1"/>
</dbReference>
<reference evidence="5 6" key="2">
    <citation type="journal article" date="2013" name="Genome Biol. Evol.">
        <title>Genome sequencing of Giardia lamblia genotypes A2 and B isolates (DH and GS) and comparative analysis with the genomes of genotypes A1 and E (WB and Pig).</title>
        <authorList>
            <person name="Adam R.D."/>
            <person name="Dahlstrom E.W."/>
            <person name="Martens C.A."/>
            <person name="Bruno D.P."/>
            <person name="Barbian K.D."/>
            <person name="Ricklefs S.M."/>
            <person name="Hernandez M.M."/>
            <person name="Narla N.P."/>
            <person name="Patel R.B."/>
            <person name="Porcella S.F."/>
            <person name="Nash T.E."/>
        </authorList>
    </citation>
    <scope>NUCLEOTIDE SEQUENCE [LARGE SCALE GENOMIC DNA]</scope>
    <source>
        <strain evidence="5 6">GS</strain>
    </source>
</reference>
<dbReference type="PANTHER" id="PTHR24184:SF11">
    <property type="entry name" value="ANKYRIN REPEAT AND SOCS BOX CONTAINING 3"/>
    <property type="match status" value="1"/>
</dbReference>
<keyword evidence="2" id="KW-0067">ATP-binding</keyword>
<feature type="domain" description="Protein kinase" evidence="4">
    <location>
        <begin position="24"/>
        <end position="291"/>
    </location>
</feature>
<feature type="non-terminal residue" evidence="5">
    <location>
        <position position="1"/>
    </location>
</feature>
<feature type="compositionally biased region" description="Polar residues" evidence="3">
    <location>
        <begin position="1041"/>
        <end position="1050"/>
    </location>
</feature>
<dbReference type="GO" id="GO:0005524">
    <property type="term" value="F:ATP binding"/>
    <property type="evidence" value="ECO:0007669"/>
    <property type="project" value="UniProtKB-UniRule"/>
</dbReference>
<dbReference type="EMBL" id="AHHH01000064">
    <property type="protein sequence ID" value="ESU42951.1"/>
    <property type="molecule type" value="Genomic_DNA"/>
</dbReference>
<sequence length="1060" mass="116114">VFSGRFCPKNLKNRMQHAPFRQRYEILEQIGTGQHSKVFKVKEKSTGALLACKEIDYGSLLPETSTALTKAIEGTAIILKGIVHKHIIRYHEVLHDKPGKTYRIIMPYYELQDLQTYTEMLREDGKVVSEQGLWVILSQLISALDYLHSDRDGDGGIAHLNINPANILLTDDFNVILTGFTNSIPLSEMTSVRNMTEKLSYCAPEVLQGLDYGAEVDIWALACTIYELATSSSLFLGITPSALLQAIKGYNINVLSLKNYSIEISNVLKSMLTYNAQQRITAAQLCTHPKIVFYLTHHVQLQGISVEHPELMDVSTAPQSQYRSSPSRSAQDPIPAVPPFALNKADFIAKPQPDSLLLVDQTVGEQSYLNYAPAKASSRIRSTSTGRTNDKMADKANDSILSMLVTGRRSSSRGVQRVPEPFSTCSTMAESTLAQEGPVRSGSGLAGRSRAPSAHRYDTLLEKSIDAPLTASQAVVSRIKAYQYNGTEPNTMLSEVPSPEVIKEKPGIRRVSQSLAQDELPYGMTPSKQLLQTRCNPEGEIMSAFADDPTELIASHMSPQVVRIRIARDGGTEVIQTTNSAGEAVPRYQTQASNRTSPKNSVHCGPTVAGTQNSSYLRKTSPSGTPQLTLSSRKQIADNQEMLRCYPIDYVNSVNSANQRKVPISDDQLTYQAHVEPMSGHVPYPLPQGDDIYGPYPTGPAQYYNVPLNSGLQGTGQLYIPNDLQAFKQAELNFSENNTGSDVTRTIQFIDAQSYTADALPYTDLMKAVIRNDLKSVKNTISADAGKSLPGGITALMIAANMGHVECVKMLVAKEGGMRQKDGTTALMEAVQKKHGEVIKHLMKKEAGMRRSDGWTSLMYCAQHDLITIGKQLIAKEVGLQTISGVTALMIACEHGHLEMATMLLKEAGKNAVNGWTALMSACEHNYTDLALKLASKEAGKVKVDGWTALMSAARNGNIKVAKVLKKKEVKCMKNDGSSALMWAASIGNIDMVKLLMNEERHIRTVTGKTAFDFAEETDNREVMKLLRPDFFDKSGAYTKGGSQQPSTVQKGKGSKKGKK</sequence>
<feature type="repeat" description="ANK" evidence="1">
    <location>
        <begin position="976"/>
        <end position="1008"/>
    </location>
</feature>
<dbReference type="Gene3D" id="1.10.510.10">
    <property type="entry name" value="Transferase(Phosphotransferase) domain 1"/>
    <property type="match status" value="1"/>
</dbReference>
<dbReference type="PANTHER" id="PTHR24184">
    <property type="entry name" value="SI:CH211-189E2.2"/>
    <property type="match status" value="1"/>
</dbReference>
<dbReference type="VEuPathDB" id="GiardiaDB:GL50581_1636"/>
<dbReference type="Proteomes" id="UP000018040">
    <property type="component" value="Unassembled WGS sequence"/>
</dbReference>
<evidence type="ECO:0000313" key="6">
    <source>
        <dbReference type="Proteomes" id="UP000018040"/>
    </source>
</evidence>
<proteinExistence type="predicted"/>
<dbReference type="Pfam" id="PF00069">
    <property type="entry name" value="Pkinase"/>
    <property type="match status" value="1"/>
</dbReference>
<protein>
    <submittedName>
        <fullName evidence="5">Ankyrin repeat protein</fullName>
    </submittedName>
</protein>
<dbReference type="InterPro" id="IPR000719">
    <property type="entry name" value="Prot_kinase_dom"/>
</dbReference>
<dbReference type="Gene3D" id="1.25.40.20">
    <property type="entry name" value="Ankyrin repeat-containing domain"/>
    <property type="match status" value="2"/>
</dbReference>
<dbReference type="InterPro" id="IPR002110">
    <property type="entry name" value="Ankyrin_rpt"/>
</dbReference>
<dbReference type="PROSITE" id="PS50297">
    <property type="entry name" value="ANK_REP_REGION"/>
    <property type="match status" value="1"/>
</dbReference>
<evidence type="ECO:0000256" key="1">
    <source>
        <dbReference type="PROSITE-ProRule" id="PRU00023"/>
    </source>
</evidence>
<dbReference type="VEuPathDB" id="GiardiaDB:DHA2_14835"/>
<dbReference type="PROSITE" id="PS00107">
    <property type="entry name" value="PROTEIN_KINASE_ATP"/>
    <property type="match status" value="1"/>
</dbReference>
<dbReference type="SMART" id="SM00248">
    <property type="entry name" value="ANK"/>
    <property type="match status" value="8"/>
</dbReference>
<gene>
    <name evidence="5" type="ORF">GSB_14835</name>
</gene>
<dbReference type="SUPFAM" id="SSF48403">
    <property type="entry name" value="Ankyrin repeat"/>
    <property type="match status" value="1"/>
</dbReference>
<feature type="binding site" evidence="2">
    <location>
        <position position="53"/>
    </location>
    <ligand>
        <name>ATP</name>
        <dbReference type="ChEBI" id="CHEBI:30616"/>
    </ligand>
</feature>
<dbReference type="GO" id="GO:0004672">
    <property type="term" value="F:protein kinase activity"/>
    <property type="evidence" value="ECO:0007669"/>
    <property type="project" value="InterPro"/>
</dbReference>
<dbReference type="Pfam" id="PF12796">
    <property type="entry name" value="Ank_2"/>
    <property type="match status" value="2"/>
</dbReference>
<evidence type="ECO:0000259" key="4">
    <source>
        <dbReference type="PROSITE" id="PS50011"/>
    </source>
</evidence>
<evidence type="ECO:0000256" key="2">
    <source>
        <dbReference type="PROSITE-ProRule" id="PRU10141"/>
    </source>
</evidence>
<feature type="repeat" description="ANK" evidence="1">
    <location>
        <begin position="791"/>
        <end position="823"/>
    </location>
</feature>